<keyword evidence="2" id="KW-0489">Methyltransferase</keyword>
<dbReference type="SUPFAM" id="SSF53659">
    <property type="entry name" value="Isocitrate/Isopropylmalate dehydrogenase-like"/>
    <property type="match status" value="1"/>
</dbReference>
<dbReference type="EMBL" id="LHQS01000002">
    <property type="protein sequence ID" value="RXE55994.1"/>
    <property type="molecule type" value="Genomic_DNA"/>
</dbReference>
<evidence type="ECO:0000313" key="5">
    <source>
        <dbReference type="Proteomes" id="UP000290932"/>
    </source>
</evidence>
<reference evidence="4 5" key="1">
    <citation type="journal article" date="2015" name="Int. J. Syst. Evol. Microbiol.">
        <title>Methanoculleus taiwanensis sp. nov., a methanogen isolated from deep marine sediment at the deformation front area near Taiwan.</title>
        <authorList>
            <person name="Weng C.Y."/>
            <person name="Chen S.C."/>
            <person name="Lai M.C."/>
            <person name="Wu S.Y."/>
            <person name="Lin S."/>
            <person name="Yang T.F."/>
            <person name="Chen P.C."/>
        </authorList>
    </citation>
    <scope>NUCLEOTIDE SEQUENCE [LARGE SCALE GENOMIC DNA]</scope>
    <source>
        <strain evidence="4 5">CYW4</strain>
    </source>
</reference>
<dbReference type="AlphaFoldDB" id="A0A498H0X9"/>
<evidence type="ECO:0000256" key="2">
    <source>
        <dbReference type="ARBA" id="ARBA00022603"/>
    </source>
</evidence>
<gene>
    <name evidence="4" type="ORF">ABH15_07275</name>
</gene>
<dbReference type="InterPro" id="IPR016764">
    <property type="entry name" value="MeTrfase_MtxX_xsu"/>
</dbReference>
<protein>
    <submittedName>
        <fullName evidence="4">Phosphotransacetylase</fullName>
    </submittedName>
</protein>
<keyword evidence="3" id="KW-0808">Transferase</keyword>
<dbReference type="RefSeq" id="WP_128693712.1">
    <property type="nucleotide sequence ID" value="NZ_LHQS01000002.1"/>
</dbReference>
<dbReference type="GO" id="GO:0032259">
    <property type="term" value="P:methylation"/>
    <property type="evidence" value="ECO:0007669"/>
    <property type="project" value="UniProtKB-KW"/>
</dbReference>
<sequence length="249" mass="25643">MPVTVGIGALTDPAKVRESIRGAPAGVRMVCFGPPGLQAVLGDVCTVIESADPGSALVSALAAGEIDAAVRGTLPASSTLGALKKACGVDSLVRIALLETADGRLFFLAPVGVDEGWTVAQKIDLVERGRNLARRFGLPDSVAVLSGGRYGDIGRHPAVDRSLADAELVARLAGAEHTEILIEDAVRRFGVIVAPDGISGNLIFRTLTFLGAGIGHGAPVVNTDKIFVDTSRASPNYTKAILLAESLAK</sequence>
<accession>A0A498H0X9</accession>
<proteinExistence type="inferred from homology"/>
<name>A0A498H0X9_9EURY</name>
<evidence type="ECO:0000256" key="1">
    <source>
        <dbReference type="ARBA" id="ARBA00009125"/>
    </source>
</evidence>
<dbReference type="GO" id="GO:0008168">
    <property type="term" value="F:methyltransferase activity"/>
    <property type="evidence" value="ECO:0007669"/>
    <property type="project" value="UniProtKB-KW"/>
</dbReference>
<evidence type="ECO:0000313" key="4">
    <source>
        <dbReference type="EMBL" id="RXE55994.1"/>
    </source>
</evidence>
<evidence type="ECO:0000256" key="3">
    <source>
        <dbReference type="ARBA" id="ARBA00022679"/>
    </source>
</evidence>
<keyword evidence="5" id="KW-1185">Reference proteome</keyword>
<dbReference type="NCBIfam" id="TIGR03270">
    <property type="entry name" value="methan_mark_4"/>
    <property type="match status" value="1"/>
</dbReference>
<dbReference type="OrthoDB" id="53227at2157"/>
<comment type="similarity">
    <text evidence="1">Belongs to the MtxX family.</text>
</comment>
<organism evidence="4 5">
    <name type="scientific">Methanoculleus taiwanensis</name>
    <dbReference type="NCBI Taxonomy" id="1550565"/>
    <lineage>
        <taxon>Archaea</taxon>
        <taxon>Methanobacteriati</taxon>
        <taxon>Methanobacteriota</taxon>
        <taxon>Stenosarchaea group</taxon>
        <taxon>Methanomicrobia</taxon>
        <taxon>Methanomicrobiales</taxon>
        <taxon>Methanomicrobiaceae</taxon>
        <taxon>Methanoculleus</taxon>
    </lineage>
</organism>
<comment type="caution">
    <text evidence="4">The sequence shown here is derived from an EMBL/GenBank/DDBJ whole genome shotgun (WGS) entry which is preliminary data.</text>
</comment>
<dbReference type="Proteomes" id="UP000290932">
    <property type="component" value="Unassembled WGS sequence"/>
</dbReference>